<evidence type="ECO:0000259" key="2">
    <source>
        <dbReference type="Pfam" id="PF14353"/>
    </source>
</evidence>
<keyword evidence="1" id="KW-0175">Coiled coil</keyword>
<dbReference type="PANTHER" id="PTHR31755">
    <property type="entry name" value="FOLATE RECEPTOR-LIKE"/>
    <property type="match status" value="1"/>
</dbReference>
<reference evidence="3 5" key="1">
    <citation type="journal article" date="2015" name="Genome Announc.">
        <title>Draft Genome Sequence of a Heterotrophic Facultative Anaerobic Thermophilic Bacterium, Ardenticatena maritima Strain 110ST.</title>
        <authorList>
            <person name="Kawaichi S."/>
            <person name="Yoshida T."/>
            <person name="Sako Y."/>
            <person name="Nakamura R."/>
        </authorList>
    </citation>
    <scope>NUCLEOTIDE SEQUENCE [LARGE SCALE GENOMIC DNA]</scope>
    <source>
        <strain evidence="3 5">110S</strain>
    </source>
</reference>
<dbReference type="PANTHER" id="PTHR31755:SF3">
    <property type="entry name" value="EXOCYST COMPLEX COMPONENT SEC6"/>
    <property type="match status" value="1"/>
</dbReference>
<reference evidence="5" key="3">
    <citation type="submission" date="2015-08" db="EMBL/GenBank/DDBJ databases">
        <title>Draft Genome Sequence of a Heterotrophic Facultative Anaerobic Bacterium Ardenticatena maritima Strain 110S.</title>
        <authorList>
            <person name="Kawaichi S."/>
            <person name="Yoshida T."/>
            <person name="Sako Y."/>
            <person name="Nakamura R."/>
        </authorList>
    </citation>
    <scope>NUCLEOTIDE SEQUENCE [LARGE SCALE GENOMIC DNA]</scope>
    <source>
        <strain evidence="5">110S</strain>
    </source>
</reference>
<feature type="coiled-coil region" evidence="1">
    <location>
        <begin position="271"/>
        <end position="356"/>
    </location>
</feature>
<dbReference type="Pfam" id="PF14353">
    <property type="entry name" value="CpXC"/>
    <property type="match status" value="1"/>
</dbReference>
<dbReference type="EMBL" id="BBZA01000265">
    <property type="protein sequence ID" value="GAP64479.1"/>
    <property type="molecule type" value="Genomic_DNA"/>
</dbReference>
<reference evidence="4 6" key="2">
    <citation type="submission" date="2015-07" db="EMBL/GenBank/DDBJ databases">
        <title>Whole genome sequence of Ardenticatena maritima DSM 23922.</title>
        <authorList>
            <person name="Hemp J."/>
            <person name="Ward L.M."/>
            <person name="Pace L.A."/>
            <person name="Fischer W.W."/>
        </authorList>
    </citation>
    <scope>NUCLEOTIDE SEQUENCE [LARGE SCALE GENOMIC DNA]</scope>
    <source>
        <strain evidence="4 6">110S</strain>
    </source>
</reference>
<dbReference type="InParanoid" id="A0A0M8KBP5"/>
<sequence>MSAQHTTITCPQCRQPFAATVYDVIDVGQNPALKEAFLEGQVNTVTCPHCGMQGMLAIPFAYHDPQKELLLIYLPAELNLPMPEEEKIIGDLTRKVMNSLPADQQKAYLLNPKRMMTIQSLIHAILEADGVDRKELERQTQLLQLLLEMIDKARAGDEEALHQLIDANKEKIDYTFMLMLSNMIQTTVEQEDHEEEMVQALHGLRETLIERLNLSPADVPKLGYEAMYDDVLAMLREADPGRLQALVAANRPILDYGFFLHLTEKIESATSEEERAELLTLRDALVKLTDEMDAEAKQAVERAARQLEEILQAEDIDKAVEERFQDLDEAFLVLLSANLQAAKEQKREDVAALMERIYQKVVSLAESRLPPEMQLINQLLRTPSAEERAALLRNAFQTYPPDHLINLLETLFHDAEQQGVTPRVLQQIETIIQEAKALAGEGA</sequence>
<keyword evidence="5" id="KW-1185">Reference proteome</keyword>
<dbReference type="STRING" id="872965.SE16_05920"/>
<proteinExistence type="predicted"/>
<protein>
    <recommendedName>
        <fullName evidence="2">CpXC domain-containing protein</fullName>
    </recommendedName>
</protein>
<evidence type="ECO:0000313" key="5">
    <source>
        <dbReference type="Proteomes" id="UP000037784"/>
    </source>
</evidence>
<comment type="caution">
    <text evidence="3">The sequence shown here is derived from an EMBL/GenBank/DDBJ whole genome shotgun (WGS) entry which is preliminary data.</text>
</comment>
<name>A0A0M8KBP5_9CHLR</name>
<dbReference type="RefSeq" id="WP_054494149.1">
    <property type="nucleotide sequence ID" value="NZ_BBZA01000265.1"/>
</dbReference>
<accession>A0A0M8KBP5</accession>
<dbReference type="Proteomes" id="UP000037784">
    <property type="component" value="Unassembled WGS sequence"/>
</dbReference>
<evidence type="ECO:0000256" key="1">
    <source>
        <dbReference type="SAM" id="Coils"/>
    </source>
</evidence>
<dbReference type="EMBL" id="LGKN01000004">
    <property type="protein sequence ID" value="KPL88353.1"/>
    <property type="molecule type" value="Genomic_DNA"/>
</dbReference>
<dbReference type="Proteomes" id="UP000050502">
    <property type="component" value="Unassembled WGS sequence"/>
</dbReference>
<evidence type="ECO:0000313" key="6">
    <source>
        <dbReference type="Proteomes" id="UP000050502"/>
    </source>
</evidence>
<evidence type="ECO:0000313" key="3">
    <source>
        <dbReference type="EMBL" id="GAP64479.1"/>
    </source>
</evidence>
<dbReference type="InterPro" id="IPR025682">
    <property type="entry name" value="CpXC_dom"/>
</dbReference>
<gene>
    <name evidence="3" type="ORF">ARMA_2902</name>
    <name evidence="4" type="ORF">SE16_05920</name>
</gene>
<dbReference type="AlphaFoldDB" id="A0A0M8KBP5"/>
<dbReference type="InterPro" id="IPR040320">
    <property type="entry name" value="At4g37920-like"/>
</dbReference>
<evidence type="ECO:0000313" key="4">
    <source>
        <dbReference type="EMBL" id="KPL88353.1"/>
    </source>
</evidence>
<organism evidence="3 5">
    <name type="scientific">Ardenticatena maritima</name>
    <dbReference type="NCBI Taxonomy" id="872965"/>
    <lineage>
        <taxon>Bacteria</taxon>
        <taxon>Bacillati</taxon>
        <taxon>Chloroflexota</taxon>
        <taxon>Ardenticatenia</taxon>
        <taxon>Ardenticatenales</taxon>
        <taxon>Ardenticatenaceae</taxon>
        <taxon>Ardenticatena</taxon>
    </lineage>
</organism>
<dbReference type="OrthoDB" id="150880at2"/>
<feature type="domain" description="CpXC" evidence="2">
    <location>
        <begin position="8"/>
        <end position="136"/>
    </location>
</feature>